<keyword evidence="2 4" id="KW-0689">Ribosomal protein</keyword>
<evidence type="ECO:0000313" key="6">
    <source>
        <dbReference type="EMBL" id="SCN12589.1"/>
    </source>
</evidence>
<evidence type="ECO:0000256" key="1">
    <source>
        <dbReference type="ARBA" id="ARBA00008434"/>
    </source>
</evidence>
<dbReference type="Proteomes" id="UP000219813">
    <property type="component" value="Chromosome 9"/>
</dbReference>
<keyword evidence="7" id="KW-1185">Reference proteome</keyword>
<evidence type="ECO:0000313" key="7">
    <source>
        <dbReference type="Proteomes" id="UP000219813"/>
    </source>
</evidence>
<keyword evidence="3 4" id="KW-0687">Ribonucleoprotein</keyword>
<gene>
    <name evidence="6" type="primary">PmUG01_09015700</name>
    <name evidence="6" type="ORF">PMUG01_09015700</name>
</gene>
<dbReference type="Pfam" id="PF00312">
    <property type="entry name" value="Ribosomal_S15"/>
    <property type="match status" value="1"/>
</dbReference>
<dbReference type="SUPFAM" id="SSF47060">
    <property type="entry name" value="S15/NS1 RNA-binding domain"/>
    <property type="match status" value="1"/>
</dbReference>
<dbReference type="CDD" id="cd00353">
    <property type="entry name" value="Ribosomal_S15p_S13e"/>
    <property type="match status" value="1"/>
</dbReference>
<evidence type="ECO:0000256" key="2">
    <source>
        <dbReference type="ARBA" id="ARBA00022980"/>
    </source>
</evidence>
<dbReference type="GO" id="GO:0006412">
    <property type="term" value="P:translation"/>
    <property type="evidence" value="ECO:0007669"/>
    <property type="project" value="InterPro"/>
</dbReference>
<evidence type="ECO:0000256" key="4">
    <source>
        <dbReference type="RuleBase" id="RU003919"/>
    </source>
</evidence>
<dbReference type="Gene3D" id="1.10.287.10">
    <property type="entry name" value="S15/NS1, RNA-binding"/>
    <property type="match status" value="1"/>
</dbReference>
<dbReference type="OrthoDB" id="364880at2759"/>
<dbReference type="GeneID" id="39868685"/>
<sequence>MKKIKSCSALTLFFHLQLLSIILFTNGFYIDDKINYCSKHKAPSIFPNKKILNRSIILKANNDHEKFTNKLPNTNNEHIDDNMQENFVGTGTKGRTEKMRSEIDEILKKGENITMERSFSFSKSNITIKPDLLKDLITQKYRKIFQRHEKDCGSSEIQIIILTFKIYFLTEHMKKNKKDFACLRGLFKCVSKRRRLLVYLGQKDREMFNKITDFFNIKKPLIPRTAEYYSKDLKYIHFNNTKRFKNNAEKKKKDKLKKKNVQTDKILFSM</sequence>
<dbReference type="EMBL" id="LT594630">
    <property type="protein sequence ID" value="SCN12589.1"/>
    <property type="molecule type" value="Genomic_DNA"/>
</dbReference>
<dbReference type="AlphaFoldDB" id="A0A1D3PBE4"/>
<reference evidence="6 7" key="1">
    <citation type="submission" date="2016-06" db="EMBL/GenBank/DDBJ databases">
        <authorList>
            <consortium name="Pathogen Informatics"/>
        </authorList>
    </citation>
    <scope>NUCLEOTIDE SEQUENCE [LARGE SCALE GENOMIC DNA]</scope>
</reference>
<dbReference type="HAMAP" id="MF_01343_B">
    <property type="entry name" value="Ribosomal_uS15_B"/>
    <property type="match status" value="1"/>
</dbReference>
<evidence type="ECO:0000256" key="3">
    <source>
        <dbReference type="ARBA" id="ARBA00023274"/>
    </source>
</evidence>
<dbReference type="GO" id="GO:0005840">
    <property type="term" value="C:ribosome"/>
    <property type="evidence" value="ECO:0007669"/>
    <property type="project" value="UniProtKB-KW"/>
</dbReference>
<accession>A0A1D3PBE4</accession>
<dbReference type="VEuPathDB" id="PlasmoDB:PmUG01_09015700"/>
<proteinExistence type="inferred from homology"/>
<feature type="region of interest" description="Disordered" evidence="5">
    <location>
        <begin position="69"/>
        <end position="91"/>
    </location>
</feature>
<dbReference type="GO" id="GO:0005737">
    <property type="term" value="C:cytoplasm"/>
    <property type="evidence" value="ECO:0007669"/>
    <property type="project" value="UniProtKB-ARBA"/>
</dbReference>
<dbReference type="PANTHER" id="PTHR23321">
    <property type="entry name" value="RIBOSOMAL PROTEIN S15, BACTERIAL AND ORGANELLAR"/>
    <property type="match status" value="1"/>
</dbReference>
<dbReference type="NCBIfam" id="TIGR00952">
    <property type="entry name" value="S15_bact"/>
    <property type="match status" value="1"/>
</dbReference>
<dbReference type="InterPro" id="IPR000589">
    <property type="entry name" value="Ribosomal_uS15"/>
</dbReference>
<dbReference type="GO" id="GO:1990904">
    <property type="term" value="C:ribonucleoprotein complex"/>
    <property type="evidence" value="ECO:0007669"/>
    <property type="project" value="UniProtKB-KW"/>
</dbReference>
<dbReference type="InterPro" id="IPR005290">
    <property type="entry name" value="Ribosomal_uS15_bac-type"/>
</dbReference>
<dbReference type="PANTHER" id="PTHR23321:SF26">
    <property type="entry name" value="SMALL RIBOSOMAL SUBUNIT PROTEIN US15M"/>
    <property type="match status" value="1"/>
</dbReference>
<comment type="similarity">
    <text evidence="1 4">Belongs to the universal ribosomal protein uS15 family.</text>
</comment>
<evidence type="ECO:0000256" key="5">
    <source>
        <dbReference type="SAM" id="MobiDB-lite"/>
    </source>
</evidence>
<dbReference type="InterPro" id="IPR009068">
    <property type="entry name" value="uS15_NS1_RNA-bd_sf"/>
</dbReference>
<dbReference type="OMA" id="LTFKIYF"/>
<organism evidence="6 7">
    <name type="scientific">Plasmodium malariae</name>
    <dbReference type="NCBI Taxonomy" id="5858"/>
    <lineage>
        <taxon>Eukaryota</taxon>
        <taxon>Sar</taxon>
        <taxon>Alveolata</taxon>
        <taxon>Apicomplexa</taxon>
        <taxon>Aconoidasida</taxon>
        <taxon>Haemosporida</taxon>
        <taxon>Plasmodiidae</taxon>
        <taxon>Plasmodium</taxon>
        <taxon>Plasmodium (Plasmodium)</taxon>
    </lineage>
</organism>
<dbReference type="Gene3D" id="6.10.250.3130">
    <property type="match status" value="1"/>
</dbReference>
<dbReference type="GO" id="GO:0003735">
    <property type="term" value="F:structural constituent of ribosome"/>
    <property type="evidence" value="ECO:0007669"/>
    <property type="project" value="InterPro"/>
</dbReference>
<protein>
    <submittedName>
        <fullName evidence="6">Apicoplast ribosomal protein S15, putative</fullName>
    </submittedName>
</protein>
<dbReference type="KEGG" id="pmal:PMUG01_09015700"/>
<dbReference type="RefSeq" id="XP_028861486.1">
    <property type="nucleotide sequence ID" value="XM_029004837.1"/>
</dbReference>
<dbReference type="SMART" id="SM01387">
    <property type="entry name" value="Ribosomal_S15"/>
    <property type="match status" value="1"/>
</dbReference>
<name>A0A1D3PBE4_PLAMA</name>